<dbReference type="AlphaFoldDB" id="U5NFJ3"/>
<keyword evidence="2" id="KW-1185">Reference proteome</keyword>
<dbReference type="KEGG" id="mpv:PRV_01180"/>
<dbReference type="Proteomes" id="UP000017119">
    <property type="component" value="Chromosome"/>
</dbReference>
<gene>
    <name evidence="1" type="ORF">PRV_01180</name>
</gene>
<evidence type="ECO:0000313" key="2">
    <source>
        <dbReference type="Proteomes" id="UP000017119"/>
    </source>
</evidence>
<organism evidence="1 2">
    <name type="scientific">Mycoplasma parvum str. Indiana</name>
    <dbReference type="NCBI Taxonomy" id="1403316"/>
    <lineage>
        <taxon>Bacteria</taxon>
        <taxon>Bacillati</taxon>
        <taxon>Mycoplasmatota</taxon>
        <taxon>Mollicutes</taxon>
        <taxon>Mycoplasmataceae</taxon>
        <taxon>Mycoplasma</taxon>
    </lineage>
</organism>
<sequence>MSYIDFSKYLISGFSNLPKIFTTLLFKAKEEQFYQKAGSSSDISRVSSKLSLDGKKFSHLDRGTRISKKQKFI</sequence>
<dbReference type="RefSeq" id="WP_022769418.1">
    <property type="nucleotide sequence ID" value="NC_022575.1"/>
</dbReference>
<dbReference type="EMBL" id="CP006771">
    <property type="protein sequence ID" value="AGX88998.1"/>
    <property type="molecule type" value="Genomic_DNA"/>
</dbReference>
<dbReference type="PATRIC" id="fig|1403316.3.peg.207"/>
<dbReference type="HOGENOM" id="CLU_2700815_0_0_14"/>
<evidence type="ECO:0000313" key="1">
    <source>
        <dbReference type="EMBL" id="AGX88998.1"/>
    </source>
</evidence>
<name>U5NFJ3_9MOLU</name>
<reference evidence="1 2" key="1">
    <citation type="journal article" date="2013" name="Genome Announc.">
        <title>Genome Sequence of Mycoplasma parvum (Formerly Eperythrozoon parvum), a Diminutive Hemoplasma of the Pig.</title>
        <authorList>
            <person name="do Nascimento N.C."/>
            <person name="Dos Santos A.P."/>
            <person name="Chu Y."/>
            <person name="Guimaraes A.M."/>
            <person name="Pagliaro A."/>
            <person name="Messick J.B."/>
        </authorList>
    </citation>
    <scope>NUCLEOTIDE SEQUENCE [LARGE SCALE GENOMIC DNA]</scope>
    <source>
        <strain evidence="1 2">Indiana</strain>
    </source>
</reference>
<protein>
    <submittedName>
        <fullName evidence="1">Uncharacterized protein</fullName>
    </submittedName>
</protein>
<accession>U5NFJ3</accession>
<proteinExistence type="predicted"/>